<evidence type="ECO:0000313" key="6">
    <source>
        <dbReference type="EMBL" id="JAP92067.1"/>
    </source>
</evidence>
<dbReference type="NCBIfam" id="TIGR00307">
    <property type="entry name" value="eS8"/>
    <property type="match status" value="1"/>
</dbReference>
<feature type="region of interest" description="Disordered" evidence="5">
    <location>
        <begin position="1"/>
        <end position="22"/>
    </location>
</feature>
<dbReference type="GO" id="GO:0005840">
    <property type="term" value="C:ribosome"/>
    <property type="evidence" value="ECO:0007669"/>
    <property type="project" value="UniProtKB-KW"/>
</dbReference>
<dbReference type="Pfam" id="PF01201">
    <property type="entry name" value="Ribosomal_S8e"/>
    <property type="match status" value="1"/>
</dbReference>
<dbReference type="InterPro" id="IPR001047">
    <property type="entry name" value="Ribosomal_eS8"/>
</dbReference>
<proteinExistence type="inferred from homology"/>
<protein>
    <recommendedName>
        <fullName evidence="4">40S ribosomal protein S8</fullName>
    </recommendedName>
</protein>
<organism evidence="6">
    <name type="scientific">Trepomonas sp. PC1</name>
    <dbReference type="NCBI Taxonomy" id="1076344"/>
    <lineage>
        <taxon>Eukaryota</taxon>
        <taxon>Metamonada</taxon>
        <taxon>Diplomonadida</taxon>
        <taxon>Hexamitidae</taxon>
        <taxon>Hexamitinae</taxon>
        <taxon>Trepomonas</taxon>
    </lineage>
</organism>
<dbReference type="AlphaFoldDB" id="A0A146K620"/>
<dbReference type="GO" id="GO:0003735">
    <property type="term" value="F:structural constituent of ribosome"/>
    <property type="evidence" value="ECO:0007669"/>
    <property type="project" value="InterPro"/>
</dbReference>
<evidence type="ECO:0000256" key="2">
    <source>
        <dbReference type="ARBA" id="ARBA00022980"/>
    </source>
</evidence>
<dbReference type="Gene3D" id="3.10.290.70">
    <property type="match status" value="1"/>
</dbReference>
<dbReference type="GO" id="GO:1990904">
    <property type="term" value="C:ribonucleoprotein complex"/>
    <property type="evidence" value="ECO:0007669"/>
    <property type="project" value="UniProtKB-KW"/>
</dbReference>
<gene>
    <name evidence="6" type="ORF">TPC1_16107</name>
</gene>
<dbReference type="FunFam" id="3.10.290.70:FF:000009">
    <property type="entry name" value="40S ribosomal protein S8"/>
    <property type="match status" value="1"/>
</dbReference>
<keyword evidence="3 4" id="KW-0687">Ribonucleoprotein</keyword>
<dbReference type="GO" id="GO:0006412">
    <property type="term" value="P:translation"/>
    <property type="evidence" value="ECO:0007669"/>
    <property type="project" value="InterPro"/>
</dbReference>
<evidence type="ECO:0000256" key="1">
    <source>
        <dbReference type="ARBA" id="ARBA00005257"/>
    </source>
</evidence>
<comment type="similarity">
    <text evidence="1 4">Belongs to the eukaryotic ribosomal protein eS8 family.</text>
</comment>
<dbReference type="EMBL" id="GDID01004539">
    <property type="protein sequence ID" value="JAP92067.1"/>
    <property type="molecule type" value="Transcribed_RNA"/>
</dbReference>
<name>A0A146K620_9EUKA</name>
<evidence type="ECO:0000256" key="5">
    <source>
        <dbReference type="SAM" id="MobiDB-lite"/>
    </source>
</evidence>
<evidence type="ECO:0000256" key="4">
    <source>
        <dbReference type="RuleBase" id="RU000669"/>
    </source>
</evidence>
<evidence type="ECO:0000256" key="3">
    <source>
        <dbReference type="ARBA" id="ARBA00023274"/>
    </source>
</evidence>
<keyword evidence="2 4" id="KW-0689">Ribosomal protein</keyword>
<sequence>MGLTNDKMFKRRSTGGLRTPWHKKRNYQMGRPAANTRVHIMKASNTQVKKDVDPKKVTIIRCRGGNYKFRALRLLYGNFSWAGVNFSTKSSILSVCYNSTSNELVRTNTLVKSCIVYIDATPFKAALENKEKKLEEKQLQHHTQMDENVVNQIKEGRLLAKISTRPGQSGRADGYILEGPELTFYQKKLASK</sequence>
<dbReference type="InterPro" id="IPR022309">
    <property type="entry name" value="Ribosomal_Se8/biogenesis_NSA2"/>
</dbReference>
<reference evidence="6" key="1">
    <citation type="submission" date="2015-07" db="EMBL/GenBank/DDBJ databases">
        <title>Adaptation to a free-living lifestyle via gene acquisitions in the diplomonad Trepomonas sp. PC1.</title>
        <authorList>
            <person name="Xu F."/>
            <person name="Jerlstrom-Hultqvist J."/>
            <person name="Kolisko M."/>
            <person name="Simpson A.G.B."/>
            <person name="Roger A.J."/>
            <person name="Svard S.G."/>
            <person name="Andersson J.O."/>
        </authorList>
    </citation>
    <scope>NUCLEOTIDE SEQUENCE</scope>
    <source>
        <strain evidence="6">PC1</strain>
    </source>
</reference>
<dbReference type="CDD" id="cd11380">
    <property type="entry name" value="Ribosomal_S8e_like"/>
    <property type="match status" value="1"/>
</dbReference>
<dbReference type="PANTHER" id="PTHR10394">
    <property type="entry name" value="40S RIBOSOMAL PROTEIN S8"/>
    <property type="match status" value="1"/>
</dbReference>
<accession>A0A146K620</accession>